<organism evidence="2 3">
    <name type="scientific">Caerostris extrusa</name>
    <name type="common">Bark spider</name>
    <name type="synonym">Caerostris bankana</name>
    <dbReference type="NCBI Taxonomy" id="172846"/>
    <lineage>
        <taxon>Eukaryota</taxon>
        <taxon>Metazoa</taxon>
        <taxon>Ecdysozoa</taxon>
        <taxon>Arthropoda</taxon>
        <taxon>Chelicerata</taxon>
        <taxon>Arachnida</taxon>
        <taxon>Araneae</taxon>
        <taxon>Araneomorphae</taxon>
        <taxon>Entelegynae</taxon>
        <taxon>Araneoidea</taxon>
        <taxon>Araneidae</taxon>
        <taxon>Caerostris</taxon>
    </lineage>
</organism>
<feature type="region of interest" description="Disordered" evidence="1">
    <location>
        <begin position="1"/>
        <end position="66"/>
    </location>
</feature>
<keyword evidence="3" id="KW-1185">Reference proteome</keyword>
<protein>
    <submittedName>
        <fullName evidence="2">Uncharacterized protein</fullName>
    </submittedName>
</protein>
<accession>A0AAV4SH51</accession>
<gene>
    <name evidence="2" type="primary">X975_02594</name>
    <name evidence="2" type="ORF">CEXT_186501</name>
</gene>
<dbReference type="AlphaFoldDB" id="A0AAV4SH51"/>
<dbReference type="Proteomes" id="UP001054945">
    <property type="component" value="Unassembled WGS sequence"/>
</dbReference>
<evidence type="ECO:0000313" key="2">
    <source>
        <dbReference type="EMBL" id="GIY33289.1"/>
    </source>
</evidence>
<name>A0AAV4SH51_CAEEX</name>
<evidence type="ECO:0000313" key="3">
    <source>
        <dbReference type="Proteomes" id="UP001054945"/>
    </source>
</evidence>
<evidence type="ECO:0000256" key="1">
    <source>
        <dbReference type="SAM" id="MobiDB-lite"/>
    </source>
</evidence>
<proteinExistence type="predicted"/>
<reference evidence="2 3" key="1">
    <citation type="submission" date="2021-06" db="EMBL/GenBank/DDBJ databases">
        <title>Caerostris extrusa draft genome.</title>
        <authorList>
            <person name="Kono N."/>
            <person name="Arakawa K."/>
        </authorList>
    </citation>
    <scope>NUCLEOTIDE SEQUENCE [LARGE SCALE GENOMIC DNA]</scope>
</reference>
<comment type="caution">
    <text evidence="2">The sequence shown here is derived from an EMBL/GenBank/DDBJ whole genome shotgun (WGS) entry which is preliminary data.</text>
</comment>
<dbReference type="EMBL" id="BPLR01009617">
    <property type="protein sequence ID" value="GIY33289.1"/>
    <property type="molecule type" value="Genomic_DNA"/>
</dbReference>
<feature type="compositionally biased region" description="Basic and acidic residues" evidence="1">
    <location>
        <begin position="24"/>
        <end position="35"/>
    </location>
</feature>
<sequence>MDETGQAVKFADSDSSEGSGKSQTTERSRTTRESDDTSYAKAIQNAQRKRSLMNGLSSSAEEDTDKFEMGTYSEAIPVGFESDLDSQAVKLVCHPSRLRSFSLAEWERLNTIDPFCHSAILAFTHSVMDRRIKTTNLGKSMEGMSRELQMDNEGTSMRFGTTDQGSSN</sequence>